<evidence type="ECO:0000256" key="1">
    <source>
        <dbReference type="ARBA" id="ARBA00004123"/>
    </source>
</evidence>
<reference evidence="6" key="1">
    <citation type="submission" date="2023-10" db="EMBL/GenBank/DDBJ databases">
        <authorList>
            <person name="Domelevo Entfellner J.-B."/>
        </authorList>
    </citation>
    <scope>NUCLEOTIDE SEQUENCE</scope>
</reference>
<dbReference type="Proteomes" id="UP001189624">
    <property type="component" value="Chromosome 5"/>
</dbReference>
<dbReference type="PANTHER" id="PTHR22952:SF482">
    <property type="entry name" value="ABSCISIC ACID-INSENSITIVE 5-LIKE PROTEIN 2"/>
    <property type="match status" value="1"/>
</dbReference>
<dbReference type="GO" id="GO:0005634">
    <property type="term" value="C:nucleus"/>
    <property type="evidence" value="ECO:0007669"/>
    <property type="project" value="UniProtKB-SubCell"/>
</dbReference>
<dbReference type="PROSITE" id="PS50217">
    <property type="entry name" value="BZIP"/>
    <property type="match status" value="1"/>
</dbReference>
<proteinExistence type="predicted"/>
<dbReference type="InterPro" id="IPR004827">
    <property type="entry name" value="bZIP"/>
</dbReference>
<dbReference type="GO" id="GO:0003700">
    <property type="term" value="F:DNA-binding transcription factor activity"/>
    <property type="evidence" value="ECO:0007669"/>
    <property type="project" value="InterPro"/>
</dbReference>
<dbReference type="AlphaFoldDB" id="A0AA86SHI4"/>
<dbReference type="PROSITE" id="PS00036">
    <property type="entry name" value="BZIP_BASIC"/>
    <property type="match status" value="1"/>
</dbReference>
<dbReference type="SUPFAM" id="SSF57959">
    <property type="entry name" value="Leucine zipper domain"/>
    <property type="match status" value="1"/>
</dbReference>
<dbReference type="InterPro" id="IPR046347">
    <property type="entry name" value="bZIP_sf"/>
</dbReference>
<dbReference type="SMART" id="SM00338">
    <property type="entry name" value="BRLZ"/>
    <property type="match status" value="1"/>
</dbReference>
<accession>A0AA86SHI4</accession>
<evidence type="ECO:0000256" key="2">
    <source>
        <dbReference type="ARBA" id="ARBA00023125"/>
    </source>
</evidence>
<keyword evidence="3" id="KW-0539">Nucleus</keyword>
<evidence type="ECO:0000256" key="4">
    <source>
        <dbReference type="SAM" id="Coils"/>
    </source>
</evidence>
<comment type="subcellular location">
    <subcellularLocation>
        <location evidence="1">Nucleus</location>
    </subcellularLocation>
</comment>
<keyword evidence="4" id="KW-0175">Coiled coil</keyword>
<protein>
    <recommendedName>
        <fullName evidence="5">BZIP domain-containing protein</fullName>
    </recommendedName>
</protein>
<evidence type="ECO:0000313" key="6">
    <source>
        <dbReference type="EMBL" id="CAJ1958695.1"/>
    </source>
</evidence>
<dbReference type="PANTHER" id="PTHR22952">
    <property type="entry name" value="CAMP-RESPONSE ELEMENT BINDING PROTEIN-RELATED"/>
    <property type="match status" value="1"/>
</dbReference>
<keyword evidence="2" id="KW-0238">DNA-binding</keyword>
<dbReference type="InterPro" id="IPR043452">
    <property type="entry name" value="BZIP46-like"/>
</dbReference>
<gene>
    <name evidence="6" type="ORF">AYBTSS11_LOCUS17878</name>
</gene>
<feature type="coiled-coil region" evidence="4">
    <location>
        <begin position="191"/>
        <end position="225"/>
    </location>
</feature>
<dbReference type="Gene3D" id="1.20.5.170">
    <property type="match status" value="1"/>
</dbReference>
<dbReference type="Pfam" id="PF00170">
    <property type="entry name" value="bZIP_1"/>
    <property type="match status" value="1"/>
</dbReference>
<dbReference type="CDD" id="cd14707">
    <property type="entry name" value="bZIP_plant_BZIP46"/>
    <property type="match status" value="1"/>
</dbReference>
<keyword evidence="7" id="KW-1185">Reference proteome</keyword>
<dbReference type="EMBL" id="OY731402">
    <property type="protein sequence ID" value="CAJ1958695.1"/>
    <property type="molecule type" value="Genomic_DNA"/>
</dbReference>
<dbReference type="GO" id="GO:0045893">
    <property type="term" value="P:positive regulation of DNA-templated transcription"/>
    <property type="evidence" value="ECO:0007669"/>
    <property type="project" value="InterPro"/>
</dbReference>
<name>A0AA86SHI4_9FABA</name>
<dbReference type="Gramene" id="rna-AYBTSS11_LOCUS17878">
    <property type="protein sequence ID" value="CAJ1958695.1"/>
    <property type="gene ID" value="gene-AYBTSS11_LOCUS17878"/>
</dbReference>
<feature type="domain" description="BZIP" evidence="5">
    <location>
        <begin position="173"/>
        <end position="218"/>
    </location>
</feature>
<organism evidence="6 7">
    <name type="scientific">Sphenostylis stenocarpa</name>
    <dbReference type="NCBI Taxonomy" id="92480"/>
    <lineage>
        <taxon>Eukaryota</taxon>
        <taxon>Viridiplantae</taxon>
        <taxon>Streptophyta</taxon>
        <taxon>Embryophyta</taxon>
        <taxon>Tracheophyta</taxon>
        <taxon>Spermatophyta</taxon>
        <taxon>Magnoliopsida</taxon>
        <taxon>eudicotyledons</taxon>
        <taxon>Gunneridae</taxon>
        <taxon>Pentapetalae</taxon>
        <taxon>rosids</taxon>
        <taxon>fabids</taxon>
        <taxon>Fabales</taxon>
        <taxon>Fabaceae</taxon>
        <taxon>Papilionoideae</taxon>
        <taxon>50 kb inversion clade</taxon>
        <taxon>NPAAA clade</taxon>
        <taxon>indigoferoid/millettioid clade</taxon>
        <taxon>Phaseoleae</taxon>
        <taxon>Sphenostylis</taxon>
    </lineage>
</organism>
<sequence>MNLDELLKFVYTSEANQHTIVDMRGTTQASLSLTNALSRKTVDEVWRDIQGGKDSKEKKSKGRQPKFGDMTLEDFLVKAGVVTEESSATVGVNPNVVTPQFPQHPPWMQYPQPHYQHPQGLMGIYMTNPNIAQLHLRAGAASDGYAEGQLALADSRRHGRKRATLEELVERTVERRQKRMIKNRESAARSRARKQAYTTELENKVAQLEEENGELRKQKMKQSHNGTGFHWEQIMKEEGWLLVGMKGGGEYVSKCETRRTKIPDSSNFVGDILKIVL</sequence>
<evidence type="ECO:0000313" key="7">
    <source>
        <dbReference type="Proteomes" id="UP001189624"/>
    </source>
</evidence>
<evidence type="ECO:0000259" key="5">
    <source>
        <dbReference type="PROSITE" id="PS50217"/>
    </source>
</evidence>
<dbReference type="GO" id="GO:0003677">
    <property type="term" value="F:DNA binding"/>
    <property type="evidence" value="ECO:0007669"/>
    <property type="project" value="UniProtKB-KW"/>
</dbReference>
<evidence type="ECO:0000256" key="3">
    <source>
        <dbReference type="ARBA" id="ARBA00023242"/>
    </source>
</evidence>
<dbReference type="FunFam" id="1.20.5.170:FF:000036">
    <property type="entry name" value="ABSCISIC ACID-INSENSITIVE 5-like protein 2"/>
    <property type="match status" value="1"/>
</dbReference>